<dbReference type="EMBL" id="CAFAAO010000006">
    <property type="protein sequence ID" value="CAB4800648.1"/>
    <property type="molecule type" value="Genomic_DNA"/>
</dbReference>
<dbReference type="Pfam" id="PF00156">
    <property type="entry name" value="Pribosyltran"/>
    <property type="match status" value="1"/>
</dbReference>
<evidence type="ECO:0000256" key="1">
    <source>
        <dbReference type="ARBA" id="ARBA00000868"/>
    </source>
</evidence>
<evidence type="ECO:0000313" key="17">
    <source>
        <dbReference type="EMBL" id="CAB5047508.1"/>
    </source>
</evidence>
<evidence type="ECO:0000313" key="12">
    <source>
        <dbReference type="EMBL" id="CAB4334458.1"/>
    </source>
</evidence>
<gene>
    <name evidence="14" type="ORF">UFOPK2648_00627</name>
    <name evidence="15" type="ORF">UFOPK3037_00616</name>
    <name evidence="12" type="ORF">UFOPK3406_00475</name>
    <name evidence="13" type="ORF">UFOPK3925_01105</name>
    <name evidence="16" type="ORF">UFOPK4097_00822</name>
    <name evidence="17" type="ORF">UFOPK4301_00541</name>
</gene>
<evidence type="ECO:0000256" key="3">
    <source>
        <dbReference type="ARBA" id="ARBA00004496"/>
    </source>
</evidence>
<dbReference type="GO" id="GO:0006168">
    <property type="term" value="P:adenine salvage"/>
    <property type="evidence" value="ECO:0007669"/>
    <property type="project" value="InterPro"/>
</dbReference>
<comment type="function">
    <text evidence="2">Catalyzes a salvage reaction resulting in the formation of AMP, that is energically less costly than de novo synthesis.</text>
</comment>
<sequence>MDRDGVAALIAQIADYPLPGVVFKDVTPISGDPEAALWVNQEIAQHFANSGVTRIVGVEARGFILGASLASHMHLGFVPIRKSGKLPRETYRAEYELEYGSDSIEIHRDALNSDDRVIIVDDVLATGGTACAAIDLIQECGAQVVGIAILLDLAFLGGSAKVAKLDSGIDVFAVL</sequence>
<evidence type="ECO:0000256" key="10">
    <source>
        <dbReference type="ARBA" id="ARBA00022726"/>
    </source>
</evidence>
<dbReference type="NCBIfam" id="NF002636">
    <property type="entry name" value="PRK02304.1-5"/>
    <property type="match status" value="1"/>
</dbReference>
<dbReference type="EMBL" id="CAFBQG010000048">
    <property type="protein sequence ID" value="CAB5047508.1"/>
    <property type="molecule type" value="Genomic_DNA"/>
</dbReference>
<comment type="pathway">
    <text evidence="4">Purine metabolism; AMP biosynthesis via salvage pathway; AMP from adenine: step 1/1.</text>
</comment>
<dbReference type="PANTHER" id="PTHR32315">
    <property type="entry name" value="ADENINE PHOSPHORIBOSYLTRANSFERASE"/>
    <property type="match status" value="1"/>
</dbReference>
<dbReference type="GO" id="GO:0044209">
    <property type="term" value="P:AMP salvage"/>
    <property type="evidence" value="ECO:0007669"/>
    <property type="project" value="UniProtKB-UniPathway"/>
</dbReference>
<dbReference type="SUPFAM" id="SSF53271">
    <property type="entry name" value="PRTase-like"/>
    <property type="match status" value="1"/>
</dbReference>
<dbReference type="AlphaFoldDB" id="A0A6J5YZB8"/>
<dbReference type="CDD" id="cd06223">
    <property type="entry name" value="PRTases_typeI"/>
    <property type="match status" value="1"/>
</dbReference>
<dbReference type="GO" id="GO:0002055">
    <property type="term" value="F:adenine binding"/>
    <property type="evidence" value="ECO:0007669"/>
    <property type="project" value="TreeGrafter"/>
</dbReference>
<name>A0A6J5YZB8_9ZZZZ</name>
<evidence type="ECO:0000256" key="7">
    <source>
        <dbReference type="ARBA" id="ARBA00022490"/>
    </source>
</evidence>
<evidence type="ECO:0000256" key="8">
    <source>
        <dbReference type="ARBA" id="ARBA00022676"/>
    </source>
</evidence>
<reference evidence="12" key="1">
    <citation type="submission" date="2020-05" db="EMBL/GenBank/DDBJ databases">
        <authorList>
            <person name="Chiriac C."/>
            <person name="Salcher M."/>
            <person name="Ghai R."/>
            <person name="Kavagutti S V."/>
        </authorList>
    </citation>
    <scope>NUCLEOTIDE SEQUENCE</scope>
</reference>
<feature type="domain" description="Phosphoribosyltransferase" evidence="11">
    <location>
        <begin position="45"/>
        <end position="152"/>
    </location>
</feature>
<comment type="similarity">
    <text evidence="5">Belongs to the purine/pyrimidine phosphoribosyltransferase family.</text>
</comment>
<dbReference type="EMBL" id="CAEZYC010000026">
    <property type="protein sequence ID" value="CAB4706560.1"/>
    <property type="molecule type" value="Genomic_DNA"/>
</dbReference>
<dbReference type="EC" id="2.4.2.7" evidence="6"/>
<keyword evidence="8" id="KW-0328">Glycosyltransferase</keyword>
<dbReference type="UniPathway" id="UPA00588">
    <property type="reaction ID" value="UER00646"/>
</dbReference>
<evidence type="ECO:0000313" key="13">
    <source>
        <dbReference type="EMBL" id="CAB4342256.1"/>
    </source>
</evidence>
<evidence type="ECO:0000259" key="11">
    <source>
        <dbReference type="Pfam" id="PF00156"/>
    </source>
</evidence>
<comment type="subcellular location">
    <subcellularLocation>
        <location evidence="3">Cytoplasm</location>
    </subcellularLocation>
</comment>
<dbReference type="EMBL" id="CAFBPK010000011">
    <property type="protein sequence ID" value="CAB5019207.1"/>
    <property type="molecule type" value="Genomic_DNA"/>
</dbReference>
<dbReference type="InterPro" id="IPR000836">
    <property type="entry name" value="PRTase_dom"/>
</dbReference>
<dbReference type="Gene3D" id="3.40.50.2020">
    <property type="match status" value="1"/>
</dbReference>
<evidence type="ECO:0000256" key="6">
    <source>
        <dbReference type="ARBA" id="ARBA00011893"/>
    </source>
</evidence>
<dbReference type="GO" id="GO:0006166">
    <property type="term" value="P:purine ribonucleoside salvage"/>
    <property type="evidence" value="ECO:0007669"/>
    <property type="project" value="UniProtKB-KW"/>
</dbReference>
<evidence type="ECO:0000256" key="5">
    <source>
        <dbReference type="ARBA" id="ARBA00008391"/>
    </source>
</evidence>
<dbReference type="GO" id="GO:0005737">
    <property type="term" value="C:cytoplasm"/>
    <property type="evidence" value="ECO:0007669"/>
    <property type="project" value="UniProtKB-SubCell"/>
</dbReference>
<dbReference type="FunFam" id="3.40.50.2020:FF:000021">
    <property type="entry name" value="Adenine phosphoribosyltransferase"/>
    <property type="match status" value="1"/>
</dbReference>
<dbReference type="InterPro" id="IPR005764">
    <property type="entry name" value="Ade_phspho_trans"/>
</dbReference>
<comment type="catalytic activity">
    <reaction evidence="1">
        <text>AMP + diphosphate = 5-phospho-alpha-D-ribose 1-diphosphate + adenine</text>
        <dbReference type="Rhea" id="RHEA:16609"/>
        <dbReference type="ChEBI" id="CHEBI:16708"/>
        <dbReference type="ChEBI" id="CHEBI:33019"/>
        <dbReference type="ChEBI" id="CHEBI:58017"/>
        <dbReference type="ChEBI" id="CHEBI:456215"/>
        <dbReference type="EC" id="2.4.2.7"/>
    </reaction>
</comment>
<evidence type="ECO:0000313" key="14">
    <source>
        <dbReference type="EMBL" id="CAB4706560.1"/>
    </source>
</evidence>
<evidence type="ECO:0000256" key="2">
    <source>
        <dbReference type="ARBA" id="ARBA00003968"/>
    </source>
</evidence>
<dbReference type="EMBL" id="CAESAI010000007">
    <property type="protein sequence ID" value="CAB4334458.1"/>
    <property type="molecule type" value="Genomic_DNA"/>
</dbReference>
<evidence type="ECO:0000256" key="9">
    <source>
        <dbReference type="ARBA" id="ARBA00022679"/>
    </source>
</evidence>
<organism evidence="12">
    <name type="scientific">freshwater metagenome</name>
    <dbReference type="NCBI Taxonomy" id="449393"/>
    <lineage>
        <taxon>unclassified sequences</taxon>
        <taxon>metagenomes</taxon>
        <taxon>ecological metagenomes</taxon>
    </lineage>
</organism>
<keyword evidence="10" id="KW-0660">Purine salvage</keyword>
<proteinExistence type="inferred from homology"/>
<protein>
    <recommendedName>
        <fullName evidence="6">adenine phosphoribosyltransferase</fullName>
        <ecNumber evidence="6">2.4.2.7</ecNumber>
    </recommendedName>
</protein>
<evidence type="ECO:0000313" key="16">
    <source>
        <dbReference type="EMBL" id="CAB5019207.1"/>
    </source>
</evidence>
<accession>A0A6J5YZB8</accession>
<dbReference type="GO" id="GO:0003999">
    <property type="term" value="F:adenine phosphoribosyltransferase activity"/>
    <property type="evidence" value="ECO:0007669"/>
    <property type="project" value="UniProtKB-EC"/>
</dbReference>
<keyword evidence="9" id="KW-0808">Transferase</keyword>
<keyword evidence="7" id="KW-0963">Cytoplasm</keyword>
<evidence type="ECO:0000256" key="4">
    <source>
        <dbReference type="ARBA" id="ARBA00004659"/>
    </source>
</evidence>
<dbReference type="NCBIfam" id="NF002634">
    <property type="entry name" value="PRK02304.1-3"/>
    <property type="match status" value="1"/>
</dbReference>
<dbReference type="NCBIfam" id="TIGR01090">
    <property type="entry name" value="apt"/>
    <property type="match status" value="1"/>
</dbReference>
<evidence type="ECO:0000313" key="15">
    <source>
        <dbReference type="EMBL" id="CAB4800648.1"/>
    </source>
</evidence>
<dbReference type="InterPro" id="IPR050054">
    <property type="entry name" value="UPRTase/APRTase"/>
</dbReference>
<dbReference type="InterPro" id="IPR029057">
    <property type="entry name" value="PRTase-like"/>
</dbReference>
<dbReference type="EMBL" id="CAESAD010000008">
    <property type="protein sequence ID" value="CAB4342256.1"/>
    <property type="molecule type" value="Genomic_DNA"/>
</dbReference>
<dbReference type="HAMAP" id="MF_00004">
    <property type="entry name" value="Aden_phosphoribosyltr"/>
    <property type="match status" value="1"/>
</dbReference>
<dbReference type="GO" id="GO:0016208">
    <property type="term" value="F:AMP binding"/>
    <property type="evidence" value="ECO:0007669"/>
    <property type="project" value="TreeGrafter"/>
</dbReference>
<dbReference type="PANTHER" id="PTHR32315:SF3">
    <property type="entry name" value="ADENINE PHOSPHORIBOSYLTRANSFERASE"/>
    <property type="match status" value="1"/>
</dbReference>